<keyword evidence="12" id="KW-1185">Reference proteome</keyword>
<dbReference type="PROSITE" id="PS00300">
    <property type="entry name" value="SRP54"/>
    <property type="match status" value="1"/>
</dbReference>
<organism evidence="11 12">
    <name type="scientific">Dethiosulfovibrio marinus</name>
    <dbReference type="NCBI Taxonomy" id="133532"/>
    <lineage>
        <taxon>Bacteria</taxon>
        <taxon>Thermotogati</taxon>
        <taxon>Synergistota</taxon>
        <taxon>Synergistia</taxon>
        <taxon>Synergistales</taxon>
        <taxon>Dethiosulfovibrionaceae</taxon>
        <taxon>Dethiosulfovibrio</taxon>
    </lineage>
</organism>
<comment type="subunit">
    <text evidence="9">Part of the signal recognition particle protein translocation system, which is composed of SRP and FtsY.</text>
</comment>
<dbReference type="InterPro" id="IPR004390">
    <property type="entry name" value="SR_rcpt_FtsY"/>
</dbReference>
<dbReference type="Gene3D" id="3.40.50.300">
    <property type="entry name" value="P-loop containing nucleotide triphosphate hydrolases"/>
    <property type="match status" value="1"/>
</dbReference>
<protein>
    <recommendedName>
        <fullName evidence="9">Signal recognition particle receptor FtsY</fullName>
        <shortName evidence="9">SRP receptor</shortName>
        <ecNumber evidence="9">3.6.5.4</ecNumber>
    </recommendedName>
</protein>
<proteinExistence type="inferred from homology"/>
<gene>
    <name evidence="9 11" type="primary">ftsY</name>
    <name evidence="11" type="ORF">L2W38_04075</name>
</gene>
<dbReference type="NCBIfam" id="TIGR00064">
    <property type="entry name" value="ftsY"/>
    <property type="match status" value="1"/>
</dbReference>
<dbReference type="HAMAP" id="MF_00920">
    <property type="entry name" value="FtsY"/>
    <property type="match status" value="1"/>
</dbReference>
<evidence type="ECO:0000256" key="8">
    <source>
        <dbReference type="ARBA" id="ARBA00048027"/>
    </source>
</evidence>
<evidence type="ECO:0000256" key="7">
    <source>
        <dbReference type="ARBA" id="ARBA00023170"/>
    </source>
</evidence>
<dbReference type="RefSeq" id="WP_236098750.1">
    <property type="nucleotide sequence ID" value="NZ_JAKGUD010000003.1"/>
</dbReference>
<dbReference type="PANTHER" id="PTHR43134">
    <property type="entry name" value="SIGNAL RECOGNITION PARTICLE RECEPTOR SUBUNIT ALPHA"/>
    <property type="match status" value="1"/>
</dbReference>
<name>A0ABS9EP96_9BACT</name>
<dbReference type="Proteomes" id="UP001200430">
    <property type="component" value="Unassembled WGS sequence"/>
</dbReference>
<sequence>MAFFKGIASKLANVREKWSEGVASLFSGKLDDEFWEELTDRLIAGDVGVELSEELAEELKETSRREGIREPEPLLVRFKEILSSRLESVPMMGKPLSPGSGLSVVVMVGVNGSGKTTTTGKLAQQLVSQGKKVVLAAADTFRAAASEQLHVWGERIGIRVISQHQGSDAGAVAYDAINAAKASGADVVIVDTAGRLQAKHNLMEELRKVYRVITKEVPADRIESLLVLDAVMGQNAFRQAEVFNEVTPLTGVVLAKYDNTAKGGIVLAIADKLKLPIRYVGLGEAIEDLAPFVPSEFVDALLRSSDRSGEE</sequence>
<dbReference type="InterPro" id="IPR013822">
    <property type="entry name" value="Signal_recog_particl_SRP54_hlx"/>
</dbReference>
<comment type="similarity">
    <text evidence="9">Belongs to the GTP-binding SRP family. FtsY subfamily.</text>
</comment>
<dbReference type="EC" id="3.6.5.4" evidence="9"/>
<dbReference type="SMART" id="SM00962">
    <property type="entry name" value="SRP54"/>
    <property type="match status" value="1"/>
</dbReference>
<evidence type="ECO:0000256" key="9">
    <source>
        <dbReference type="HAMAP-Rule" id="MF_00920"/>
    </source>
</evidence>
<evidence type="ECO:0000256" key="3">
    <source>
        <dbReference type="ARBA" id="ARBA00022741"/>
    </source>
</evidence>
<reference evidence="11 12" key="1">
    <citation type="submission" date="2022-01" db="EMBL/GenBank/DDBJ databases">
        <title>Dethiosulfovibrio faecalis sp. nov., a novel proteolytic, non-sulfur-reducing bacterium isolated from a marine aquaculture solid waste bioreactor.</title>
        <authorList>
            <person name="Grabowski S."/>
            <person name="Apolinario E."/>
            <person name="Schneider N."/>
            <person name="Marshall C.W."/>
            <person name="Sowers K.R."/>
        </authorList>
    </citation>
    <scope>NUCLEOTIDE SEQUENCE [LARGE SCALE GENOMIC DNA]</scope>
    <source>
        <strain evidence="11 12">DSM 12537</strain>
    </source>
</reference>
<dbReference type="SUPFAM" id="SSF47364">
    <property type="entry name" value="Domain of the SRP/SRP receptor G-proteins"/>
    <property type="match status" value="1"/>
</dbReference>
<keyword evidence="2 9" id="KW-0963">Cytoplasm</keyword>
<keyword evidence="6 9" id="KW-0472">Membrane</keyword>
<evidence type="ECO:0000256" key="2">
    <source>
        <dbReference type="ARBA" id="ARBA00022490"/>
    </source>
</evidence>
<feature type="binding site" evidence="9">
    <location>
        <begin position="191"/>
        <end position="195"/>
    </location>
    <ligand>
        <name>GTP</name>
        <dbReference type="ChEBI" id="CHEBI:37565"/>
    </ligand>
</feature>
<comment type="function">
    <text evidence="9">Involved in targeting and insertion of nascent membrane proteins into the cytoplasmic membrane. Acts as a receptor for the complex formed by the signal recognition particle (SRP) and the ribosome-nascent chain (RNC).</text>
</comment>
<evidence type="ECO:0000256" key="4">
    <source>
        <dbReference type="ARBA" id="ARBA00022801"/>
    </source>
</evidence>
<dbReference type="SMART" id="SM00382">
    <property type="entry name" value="AAA"/>
    <property type="match status" value="1"/>
</dbReference>
<dbReference type="InterPro" id="IPR027417">
    <property type="entry name" value="P-loop_NTPase"/>
</dbReference>
<evidence type="ECO:0000259" key="10">
    <source>
        <dbReference type="PROSITE" id="PS00300"/>
    </source>
</evidence>
<evidence type="ECO:0000256" key="5">
    <source>
        <dbReference type="ARBA" id="ARBA00023134"/>
    </source>
</evidence>
<keyword evidence="3 9" id="KW-0547">Nucleotide-binding</keyword>
<dbReference type="Gene3D" id="1.20.120.140">
    <property type="entry name" value="Signal recognition particle SRP54, nucleotide-binding domain"/>
    <property type="match status" value="1"/>
</dbReference>
<evidence type="ECO:0000256" key="1">
    <source>
        <dbReference type="ARBA" id="ARBA00022475"/>
    </source>
</evidence>
<dbReference type="PANTHER" id="PTHR43134:SF1">
    <property type="entry name" value="SIGNAL RECOGNITION PARTICLE RECEPTOR SUBUNIT ALPHA"/>
    <property type="match status" value="1"/>
</dbReference>
<dbReference type="InterPro" id="IPR003593">
    <property type="entry name" value="AAA+_ATPase"/>
</dbReference>
<keyword evidence="5 9" id="KW-0342">GTP-binding</keyword>
<comment type="caution">
    <text evidence="11">The sequence shown here is derived from an EMBL/GenBank/DDBJ whole genome shotgun (WGS) entry which is preliminary data.</text>
</comment>
<feature type="binding site" evidence="9">
    <location>
        <begin position="109"/>
        <end position="116"/>
    </location>
    <ligand>
        <name>GTP</name>
        <dbReference type="ChEBI" id="CHEBI:37565"/>
    </ligand>
</feature>
<comment type="caution">
    <text evidence="9">Lacks conserved residue(s) required for the propagation of feature annotation.</text>
</comment>
<comment type="catalytic activity">
    <reaction evidence="8 9">
        <text>GTP + H2O = GDP + phosphate + H(+)</text>
        <dbReference type="Rhea" id="RHEA:19669"/>
        <dbReference type="ChEBI" id="CHEBI:15377"/>
        <dbReference type="ChEBI" id="CHEBI:15378"/>
        <dbReference type="ChEBI" id="CHEBI:37565"/>
        <dbReference type="ChEBI" id="CHEBI:43474"/>
        <dbReference type="ChEBI" id="CHEBI:58189"/>
        <dbReference type="EC" id="3.6.5.4"/>
    </reaction>
</comment>
<dbReference type="Pfam" id="PF00448">
    <property type="entry name" value="SRP54"/>
    <property type="match status" value="1"/>
</dbReference>
<keyword evidence="7 9" id="KW-0675">Receptor</keyword>
<dbReference type="SMART" id="SM00963">
    <property type="entry name" value="SRP54_N"/>
    <property type="match status" value="1"/>
</dbReference>
<dbReference type="InterPro" id="IPR036225">
    <property type="entry name" value="SRP/SRP_N"/>
</dbReference>
<dbReference type="EMBL" id="JAKGUD010000003">
    <property type="protein sequence ID" value="MCF4141992.1"/>
    <property type="molecule type" value="Genomic_DNA"/>
</dbReference>
<dbReference type="SUPFAM" id="SSF52540">
    <property type="entry name" value="P-loop containing nucleoside triphosphate hydrolases"/>
    <property type="match status" value="1"/>
</dbReference>
<evidence type="ECO:0000313" key="11">
    <source>
        <dbReference type="EMBL" id="MCF4141992.1"/>
    </source>
</evidence>
<feature type="domain" description="SRP54-type proteins GTP-binding" evidence="10">
    <location>
        <begin position="276"/>
        <end position="289"/>
    </location>
</feature>
<dbReference type="InterPro" id="IPR042101">
    <property type="entry name" value="SRP54_N_sf"/>
</dbReference>
<accession>A0ABS9EP96</accession>
<comment type="subcellular location">
    <subcellularLocation>
        <location evidence="9">Cell membrane</location>
        <topology evidence="9">Peripheral membrane protein</topology>
        <orientation evidence="9">Cytoplasmic side</orientation>
    </subcellularLocation>
    <subcellularLocation>
        <location evidence="9">Cytoplasm</location>
    </subcellularLocation>
</comment>
<dbReference type="Pfam" id="PF02881">
    <property type="entry name" value="SRP54_N"/>
    <property type="match status" value="1"/>
</dbReference>
<evidence type="ECO:0000256" key="6">
    <source>
        <dbReference type="ARBA" id="ARBA00023136"/>
    </source>
</evidence>
<keyword evidence="1 9" id="KW-1003">Cell membrane</keyword>
<keyword evidence="4 9" id="KW-0378">Hydrolase</keyword>
<evidence type="ECO:0000313" key="12">
    <source>
        <dbReference type="Proteomes" id="UP001200430"/>
    </source>
</evidence>
<dbReference type="InterPro" id="IPR000897">
    <property type="entry name" value="SRP54_GTPase_dom"/>
</dbReference>